<dbReference type="InterPro" id="IPR040442">
    <property type="entry name" value="Pyrv_kinase-like_dom_sf"/>
</dbReference>
<feature type="compositionally biased region" description="Low complexity" evidence="4">
    <location>
        <begin position="263"/>
        <end position="274"/>
    </location>
</feature>
<feature type="domain" description="HpcH/HpaI aldolase/citrate lyase" evidence="5">
    <location>
        <begin position="29"/>
        <end position="238"/>
    </location>
</feature>
<keyword evidence="2" id="KW-0479">Metal-binding</keyword>
<comment type="similarity">
    <text evidence="1">Belongs to the HpcH/HpaI aldolase family.</text>
</comment>
<dbReference type="InterPro" id="IPR005000">
    <property type="entry name" value="Aldolase/citrate-lyase_domain"/>
</dbReference>
<keyword evidence="7" id="KW-1185">Reference proteome</keyword>
<dbReference type="SUPFAM" id="SSF51621">
    <property type="entry name" value="Phosphoenolpyruvate/pyruvate domain"/>
    <property type="match status" value="1"/>
</dbReference>
<protein>
    <submittedName>
        <fullName evidence="6">Aldolase</fullName>
    </submittedName>
</protein>
<sequence>MKPNMALKPALADRLRRGDELTGILVKMPAPATIELAGHCGLDLVVLDTEHGPADGVELEHHLRASDAVGIPAIVRVATNNPVPIQYALDAGACGVIVPHVGSPEAAAAAVRAGHYPPRGERGLATSTRAGNHGTGGTAEHLLRSARETLIIVQIEDGDAVPQARAIAGTDGVDAVWFGPNDLSLSLGHADQPTHQDVVAAVDAIVQAVGVTPGVALCVLAGDVREATRWRRRGAQIVLFSAVALLRDQFRQILTDPAGETGTAPAPRRPATPTVQEVHP</sequence>
<name>A0A917TTA9_9ACTN</name>
<evidence type="ECO:0000256" key="4">
    <source>
        <dbReference type="SAM" id="MobiDB-lite"/>
    </source>
</evidence>
<evidence type="ECO:0000313" key="7">
    <source>
        <dbReference type="Proteomes" id="UP000642070"/>
    </source>
</evidence>
<proteinExistence type="inferred from homology"/>
<feature type="region of interest" description="Disordered" evidence="4">
    <location>
        <begin position="118"/>
        <end position="138"/>
    </location>
</feature>
<dbReference type="InterPro" id="IPR015813">
    <property type="entry name" value="Pyrv/PenolPyrv_kinase-like_dom"/>
</dbReference>
<dbReference type="InterPro" id="IPR050251">
    <property type="entry name" value="HpcH-HpaI_aldolase"/>
</dbReference>
<reference evidence="6" key="1">
    <citation type="journal article" date="2014" name="Int. J. Syst. Evol. Microbiol.">
        <title>Complete genome sequence of Corynebacterium casei LMG S-19264T (=DSM 44701T), isolated from a smear-ripened cheese.</title>
        <authorList>
            <consortium name="US DOE Joint Genome Institute (JGI-PGF)"/>
            <person name="Walter F."/>
            <person name="Albersmeier A."/>
            <person name="Kalinowski J."/>
            <person name="Ruckert C."/>
        </authorList>
    </citation>
    <scope>NUCLEOTIDE SEQUENCE</scope>
    <source>
        <strain evidence="6">JCM 19831</strain>
    </source>
</reference>
<gene>
    <name evidence="6" type="ORF">GCM10007977_042340</name>
</gene>
<accession>A0A917TTA9</accession>
<dbReference type="EMBL" id="BMPI01000019">
    <property type="protein sequence ID" value="GGM36452.1"/>
    <property type="molecule type" value="Genomic_DNA"/>
</dbReference>
<keyword evidence="3" id="KW-0456">Lyase</keyword>
<dbReference type="GO" id="GO:0016832">
    <property type="term" value="F:aldehyde-lyase activity"/>
    <property type="evidence" value="ECO:0007669"/>
    <property type="project" value="TreeGrafter"/>
</dbReference>
<dbReference type="GO" id="GO:0046872">
    <property type="term" value="F:metal ion binding"/>
    <property type="evidence" value="ECO:0007669"/>
    <property type="project" value="UniProtKB-KW"/>
</dbReference>
<organism evidence="6 7">
    <name type="scientific">Dactylosporangium sucinum</name>
    <dbReference type="NCBI Taxonomy" id="1424081"/>
    <lineage>
        <taxon>Bacteria</taxon>
        <taxon>Bacillati</taxon>
        <taxon>Actinomycetota</taxon>
        <taxon>Actinomycetes</taxon>
        <taxon>Micromonosporales</taxon>
        <taxon>Micromonosporaceae</taxon>
        <taxon>Dactylosporangium</taxon>
    </lineage>
</organism>
<dbReference type="Proteomes" id="UP000642070">
    <property type="component" value="Unassembled WGS sequence"/>
</dbReference>
<dbReference type="AlphaFoldDB" id="A0A917TTA9"/>
<dbReference type="GO" id="GO:0005737">
    <property type="term" value="C:cytoplasm"/>
    <property type="evidence" value="ECO:0007669"/>
    <property type="project" value="TreeGrafter"/>
</dbReference>
<evidence type="ECO:0000313" key="6">
    <source>
        <dbReference type="EMBL" id="GGM36452.1"/>
    </source>
</evidence>
<evidence type="ECO:0000256" key="1">
    <source>
        <dbReference type="ARBA" id="ARBA00005568"/>
    </source>
</evidence>
<dbReference type="PANTHER" id="PTHR30502">
    <property type="entry name" value="2-KETO-3-DEOXY-L-RHAMNONATE ALDOLASE"/>
    <property type="match status" value="1"/>
</dbReference>
<comment type="caution">
    <text evidence="6">The sequence shown here is derived from an EMBL/GenBank/DDBJ whole genome shotgun (WGS) entry which is preliminary data.</text>
</comment>
<dbReference type="PANTHER" id="PTHR30502:SF0">
    <property type="entry name" value="PHOSPHOENOLPYRUVATE CARBOXYLASE FAMILY PROTEIN"/>
    <property type="match status" value="1"/>
</dbReference>
<feature type="region of interest" description="Disordered" evidence="4">
    <location>
        <begin position="256"/>
        <end position="280"/>
    </location>
</feature>
<dbReference type="Gene3D" id="3.20.20.60">
    <property type="entry name" value="Phosphoenolpyruvate-binding domains"/>
    <property type="match status" value="1"/>
</dbReference>
<dbReference type="Pfam" id="PF03328">
    <property type="entry name" value="HpcH_HpaI"/>
    <property type="match status" value="1"/>
</dbReference>
<evidence type="ECO:0000256" key="3">
    <source>
        <dbReference type="ARBA" id="ARBA00023239"/>
    </source>
</evidence>
<evidence type="ECO:0000259" key="5">
    <source>
        <dbReference type="Pfam" id="PF03328"/>
    </source>
</evidence>
<reference evidence="6" key="2">
    <citation type="submission" date="2020-09" db="EMBL/GenBank/DDBJ databases">
        <authorList>
            <person name="Sun Q."/>
            <person name="Ohkuma M."/>
        </authorList>
    </citation>
    <scope>NUCLEOTIDE SEQUENCE</scope>
    <source>
        <strain evidence="6">JCM 19831</strain>
    </source>
</reference>
<evidence type="ECO:0000256" key="2">
    <source>
        <dbReference type="ARBA" id="ARBA00022723"/>
    </source>
</evidence>